<evidence type="ECO:0000313" key="5">
    <source>
        <dbReference type="EMBL" id="AUI41143.1"/>
    </source>
</evidence>
<evidence type="ECO:0000256" key="3">
    <source>
        <dbReference type="RuleBase" id="RU003718"/>
    </source>
</evidence>
<dbReference type="InterPro" id="IPR035595">
    <property type="entry name" value="UDP_glycos_trans_CS"/>
</dbReference>
<dbReference type="FunFam" id="3.40.50.2000:FF:000055">
    <property type="entry name" value="Glycosyltransferase"/>
    <property type="match status" value="1"/>
</dbReference>
<evidence type="ECO:0000256" key="4">
    <source>
        <dbReference type="RuleBase" id="RU362057"/>
    </source>
</evidence>
<dbReference type="Pfam" id="PF00201">
    <property type="entry name" value="UDPGT"/>
    <property type="match status" value="1"/>
</dbReference>
<dbReference type="CDD" id="cd03784">
    <property type="entry name" value="GT1_Gtf-like"/>
    <property type="match status" value="1"/>
</dbReference>
<dbReference type="GO" id="GO:0080044">
    <property type="term" value="F:quercetin 7-O-glucosyltransferase activity"/>
    <property type="evidence" value="ECO:0007669"/>
    <property type="project" value="TreeGrafter"/>
</dbReference>
<dbReference type="PROSITE" id="PS00375">
    <property type="entry name" value="UDPGT"/>
    <property type="match status" value="1"/>
</dbReference>
<keyword evidence="3" id="KW-0328">Glycosyltransferase</keyword>
<dbReference type="PANTHER" id="PTHR11926:SF774">
    <property type="entry name" value="UDP-GLYCOSYLTRANSFERASE 85A1-RELATED"/>
    <property type="match status" value="1"/>
</dbReference>
<reference evidence="5" key="1">
    <citation type="journal article" date="2018" name="Mol. Plant">
        <title>Complete pathway elucidation and heterologous reconstitution of Rhodiola salidroside biosynthesis.</title>
        <authorList>
            <person name="Torrens-Spence M.P."/>
            <person name="Pluskal T."/>
            <person name="Li F.S."/>
            <person name="Carballo V."/>
            <person name="Weng J.K."/>
        </authorList>
    </citation>
    <scope>NUCLEOTIDE SEQUENCE</scope>
</reference>
<dbReference type="FunFam" id="3.40.50.2000:FF:000027">
    <property type="entry name" value="Glycosyltransferase"/>
    <property type="match status" value="1"/>
</dbReference>
<dbReference type="Gene3D" id="3.40.50.2000">
    <property type="entry name" value="Glycogen Phosphorylase B"/>
    <property type="match status" value="2"/>
</dbReference>
<proteinExistence type="evidence at transcript level"/>
<dbReference type="SMR" id="A0A2I6B3R6"/>
<name>A0A2I6B3R6_RHORB</name>
<dbReference type="EMBL" id="MF674554">
    <property type="protein sequence ID" value="AUI41143.1"/>
    <property type="molecule type" value="mRNA"/>
</dbReference>
<dbReference type="AlphaFoldDB" id="A0A2I6B3R6"/>
<dbReference type="PANTHER" id="PTHR11926">
    <property type="entry name" value="GLUCOSYL/GLUCURONOSYL TRANSFERASES"/>
    <property type="match status" value="1"/>
</dbReference>
<evidence type="ECO:0000256" key="1">
    <source>
        <dbReference type="ARBA" id="ARBA00009995"/>
    </source>
</evidence>
<dbReference type="SUPFAM" id="SSF53756">
    <property type="entry name" value="UDP-Glycosyltransferase/glycogen phosphorylase"/>
    <property type="match status" value="1"/>
</dbReference>
<accession>A0A2I6B3R6</accession>
<comment type="similarity">
    <text evidence="1 3">Belongs to the UDP-glycosyltransferase family.</text>
</comment>
<organism evidence="5">
    <name type="scientific">Rhodiola rosea</name>
    <name type="common">Roseroot</name>
    <name type="synonym">Sedum rhodiola</name>
    <dbReference type="NCBI Taxonomy" id="203015"/>
    <lineage>
        <taxon>Eukaryota</taxon>
        <taxon>Viridiplantae</taxon>
        <taxon>Streptophyta</taxon>
        <taxon>Embryophyta</taxon>
        <taxon>Tracheophyta</taxon>
        <taxon>Spermatophyta</taxon>
        <taxon>Magnoliopsida</taxon>
        <taxon>eudicotyledons</taxon>
        <taxon>Gunneridae</taxon>
        <taxon>Pentapetalae</taxon>
        <taxon>Saxifragales</taxon>
        <taxon>Crassulaceae</taxon>
        <taxon>Rhodiola</taxon>
    </lineage>
</organism>
<sequence>MGSLGKKIQQKPHAICTPYPAQGHINPMLKLAKLLHHSGFYITFVHTTYNYNRLLKTHGSDSLSGLPDFQFETIPDGLPPSDAADVTQDIPALCKSTTETCLVPFKELLAKLHNKSMASPEEVPPVTCIVSDGCMSFTVDAAEEAGVPNVLLWTTSACGFLGYANYPKLIDRGIIPLKDESYFTNGYLDKTVDGIPGMKGIRLRDFPNFVCTTNPDEFMVKYAIQEITRAARADAVILNTFDALEHDFLDGLSNIYPKVLPIGPLQLPLNQIPESSPLHSICSSLWKDEPQCITWLNSQKPKSVVYVNYGSITVMTPQQMVEFAWGLANTKYPFLWIIRPDLVAGETAVLPPDFLEVTKGRSCLASWCPQEQVLSHTSIGGFLTHCGWNSMLESVVEGVPMVCWPFFAEQQTNCWAARTKWGIGMEIDNDVKRDKVQKMVTELMEGEKGKEMKRKGGEWKKLGAEAAGPNGSATLNFSRLINDVLLSKKKIVVTT</sequence>
<evidence type="ECO:0000256" key="2">
    <source>
        <dbReference type="ARBA" id="ARBA00022679"/>
    </source>
</evidence>
<dbReference type="GO" id="GO:0080043">
    <property type="term" value="F:quercetin 3-O-glucosyltransferase activity"/>
    <property type="evidence" value="ECO:0007669"/>
    <property type="project" value="TreeGrafter"/>
</dbReference>
<dbReference type="EC" id="2.4.1.-" evidence="4"/>
<keyword evidence="2 3" id="KW-0808">Transferase</keyword>
<protein>
    <recommendedName>
        <fullName evidence="4">Glycosyltransferase</fullName>
        <ecNumber evidence="4">2.4.1.-</ecNumber>
    </recommendedName>
</protein>
<dbReference type="InterPro" id="IPR002213">
    <property type="entry name" value="UDP_glucos_trans"/>
</dbReference>